<proteinExistence type="predicted"/>
<protein>
    <submittedName>
        <fullName evidence="2">Uncharacterized protein</fullName>
    </submittedName>
</protein>
<keyword evidence="3" id="KW-1185">Reference proteome</keyword>
<evidence type="ECO:0000313" key="3">
    <source>
        <dbReference type="Proteomes" id="UP000622860"/>
    </source>
</evidence>
<comment type="caution">
    <text evidence="2">The sequence shown here is derived from an EMBL/GenBank/DDBJ whole genome shotgun (WGS) entry which is preliminary data.</text>
</comment>
<accession>A0A917HJC1</accession>
<sequence length="49" mass="5249">MSQDSISPGDERDTGTDPCPKTLSIPETNGTRGLTPCPNKGDSIYDCNY</sequence>
<evidence type="ECO:0000313" key="2">
    <source>
        <dbReference type="EMBL" id="GGG81514.1"/>
    </source>
</evidence>
<dbReference type="AlphaFoldDB" id="A0A917HJC1"/>
<dbReference type="EMBL" id="BMFR01000013">
    <property type="protein sequence ID" value="GGG81514.1"/>
    <property type="molecule type" value="Genomic_DNA"/>
</dbReference>
<organism evidence="2 3">
    <name type="scientific">Virgibacillus oceani</name>
    <dbReference type="NCBI Taxonomy" id="1479511"/>
    <lineage>
        <taxon>Bacteria</taxon>
        <taxon>Bacillati</taxon>
        <taxon>Bacillota</taxon>
        <taxon>Bacilli</taxon>
        <taxon>Bacillales</taxon>
        <taxon>Bacillaceae</taxon>
        <taxon>Virgibacillus</taxon>
    </lineage>
</organism>
<dbReference type="Proteomes" id="UP000622860">
    <property type="component" value="Unassembled WGS sequence"/>
</dbReference>
<reference evidence="2" key="2">
    <citation type="submission" date="2020-09" db="EMBL/GenBank/DDBJ databases">
        <authorList>
            <person name="Sun Q."/>
            <person name="Zhou Y."/>
        </authorList>
    </citation>
    <scope>NUCLEOTIDE SEQUENCE</scope>
    <source>
        <strain evidence="2">CGMCC 1.12754</strain>
    </source>
</reference>
<gene>
    <name evidence="2" type="ORF">GCM10011398_28730</name>
</gene>
<feature type="region of interest" description="Disordered" evidence="1">
    <location>
        <begin position="1"/>
        <end position="40"/>
    </location>
</feature>
<name>A0A917HJC1_9BACI</name>
<evidence type="ECO:0000256" key="1">
    <source>
        <dbReference type="SAM" id="MobiDB-lite"/>
    </source>
</evidence>
<reference evidence="2" key="1">
    <citation type="journal article" date="2014" name="Int. J. Syst. Evol. Microbiol.">
        <title>Complete genome sequence of Corynebacterium casei LMG S-19264T (=DSM 44701T), isolated from a smear-ripened cheese.</title>
        <authorList>
            <consortium name="US DOE Joint Genome Institute (JGI-PGF)"/>
            <person name="Walter F."/>
            <person name="Albersmeier A."/>
            <person name="Kalinowski J."/>
            <person name="Ruckert C."/>
        </authorList>
    </citation>
    <scope>NUCLEOTIDE SEQUENCE</scope>
    <source>
        <strain evidence="2">CGMCC 1.12754</strain>
    </source>
</reference>